<keyword evidence="1 2" id="KW-0732">Signal</keyword>
<dbReference type="Gene3D" id="2.60.40.4070">
    <property type="match status" value="1"/>
</dbReference>
<dbReference type="STRING" id="1563681.BFP71_04065"/>
<dbReference type="RefSeq" id="WP_069834154.1">
    <property type="nucleotide sequence ID" value="NZ_MDGQ01000003.1"/>
</dbReference>
<evidence type="ECO:0000313" key="5">
    <source>
        <dbReference type="Proteomes" id="UP000095552"/>
    </source>
</evidence>
<reference evidence="4 5" key="1">
    <citation type="submission" date="2016-08" db="EMBL/GenBank/DDBJ databases">
        <title>Draft genome of Fabibacter sp. strain SK-8.</title>
        <authorList>
            <person name="Wong S.-K."/>
            <person name="Hamasaki K."/>
            <person name="Yoshizawa S."/>
        </authorList>
    </citation>
    <scope>NUCLEOTIDE SEQUENCE [LARGE SCALE GENOMIC DNA]</scope>
    <source>
        <strain evidence="4 5">SK-8</strain>
    </source>
</reference>
<dbReference type="InterPro" id="IPR014755">
    <property type="entry name" value="Cu-Rt/internalin_Ig-like"/>
</dbReference>
<evidence type="ECO:0000259" key="3">
    <source>
        <dbReference type="PROSITE" id="PS51841"/>
    </source>
</evidence>
<name>A0A1E5T631_9BACT</name>
<dbReference type="OrthoDB" id="9758406at2"/>
<dbReference type="EMBL" id="MDGQ01000003">
    <property type="protein sequence ID" value="OEK06842.1"/>
    <property type="molecule type" value="Genomic_DNA"/>
</dbReference>
<dbReference type="Gene3D" id="2.60.40.1220">
    <property type="match status" value="9"/>
</dbReference>
<comment type="caution">
    <text evidence="4">The sequence shown here is derived from an EMBL/GenBank/DDBJ whole genome shotgun (WGS) entry which is preliminary data.</text>
</comment>
<accession>A0A1E5T631</accession>
<dbReference type="InterPro" id="IPR036415">
    <property type="entry name" value="Lamin_tail_dom_sf"/>
</dbReference>
<dbReference type="InterPro" id="IPR001322">
    <property type="entry name" value="Lamin_tail_dom"/>
</dbReference>
<feature type="domain" description="LTD" evidence="3">
    <location>
        <begin position="286"/>
        <end position="406"/>
    </location>
</feature>
<dbReference type="Pfam" id="PF13205">
    <property type="entry name" value="Big_5"/>
    <property type="match status" value="3"/>
</dbReference>
<evidence type="ECO:0000256" key="2">
    <source>
        <dbReference type="SAM" id="SignalP"/>
    </source>
</evidence>
<keyword evidence="5" id="KW-1185">Reference proteome</keyword>
<sequence length="2028" mass="224540">MKLYTTLLLVVFATTLHAQISETPHFESFENTFTVGSNISFISNWIGNEVTASRKIYQGTDAHTGDKSLNIIPTSSFKGEILVNLDLTDNENTSISFYAKSKQNGASSSDRPAILSISTSTDGGLSYSYERQIGEDSTFPNSNNASFQKFSYDLPIEASDNKDVIIKIMVERGSGQGSSAILVIDDFLIEEKVPELRINKLSARSKDTLEIAFNQEVSRVSIEDTSNYVLSHGLSVVGATQFSGNAAYLLVNKPLVNNTYNLVAHRIQSAITNIITDSLSAQVKFETPTTTRAIVINEIFADPVGTYAPSEEFLPTESSAEFVELYNSTNRAIDITGFELSGSTIDSMILESNSYVIVTATANLNTYREFGATVGVNSWNTLSNSGEAITLKDNLGNLLDSLVYDLNWYQDGEKSAGGWSLEQVNPELPCSDANNWNSAINNGGATPGRTNSRYNILPDTIPPFITAVEILTPIQIQVQFNEPMDINSLSFGTYSITNQDLIWSVNEVTPEIKTVDLTLSDTLISNQEYSIEVSGVSDCSGNILASSTLKFFFDNQPPLLEYVSLRDTTHLDLIFNEPLGFQAAAELSNYLIEPSYTSVIKAVREDNKPNRVSLELDAALKKDSIYQFSFRNISDTLGNNLDLASTSFKFEDRLDTILLISDKLLDLVFKDPIDKTQAEQVENYTLNRDIAHPIVAIIDADTSNIVHLIFDNAFPQNKPIIASFDNLKDDNLNHLQALNRSFIYDTDDPNVDSITMLNAHELQLFFDEQIDIISAESLSSYQLNSNSEPVRASLSPIKRSVTIYFEDAFEPESSNVLSVKNVADLWGNAMTSTRNFEFVYDKLAPRLISIDVLTPKILKVGFSEPLEKIIAENVSNYRIDNDIGNPSVATLSQRDQNILFLEFEGVGNNLINTLSITNLTDLKGNSIENSLTTSFSSMVPKLGQIKVLSDRQVALQFTKPIKQSSSSALQNYIVGNDLTLFSISHDSIDHSRILLNFGQKILPDTDHGLKISGLEDTYGNQFIDLDTTFSYSNPVERIEILSKNSINISFRDQLGKVNTELINNFLIDQSIGNPLLAELDVENQKDIVLFFEKPLIDNQSYTLQLTNLRDEFDEKLPDISIDFNYDVTAPKIASVSSIYLNQVAVTFNEPVDLNTAETTNHYTLNGSVGPIEVTLDEAQIIALLTFENELAHDSSYTLSVKRVKDKHNNQLDSVDVEFVHTKPYLPDFREIVINEVLFEPNSESNLPNHEFVELYNKGTKSILLTDFILTDGSDTAQLPSLALESRDYMIVTTNSGESSYLEYGTTIGITDFPNLSNNGETLWFLDRNGAIIDSVSFSRASYNDTVRNSSGYSLELINPDKPCFDQLNYGASRSLTRGSPGRQNSIFNNDLDIEAPQVTQFKELSRTRLLLNFNEGIDIATFQPANFQLSYDNPIAYIDSISTFGKQIVLNLSEPFMKGAPLGLNVSNIRDCTGNTLADTTLVFFHGIEPNPADLVITEVMVNPTPSQGLPETEYVELLNTSEKIISTEGLFLADATSSTELLRYDLKPHEYLVLLPQSAVERYQDLANKLAANDWPSLNNTADQVSIYKRSGEEISSVNYSNDWYRDEVKASGGFSLEMIDPAFPCLLESNWTASQSTVGGTPGLVNSVNGDNPDNTGPKLVSAVSLNPSSIQIDFDEKIDLESVDIENFAIDADISFIAAVPNINQNSIVLTTSEDLAKNSVYTLSIAHITDCSGNLIHTDHNQIDLIIAGESDPQDIIINEILFNPTTGGVRFIEIYNQSEKYLNLKNWVLGGSSNQVPLTDQNYFIAPYTFHLVTDDGAILLSKYPNAVLENLIEVRSLPSFPSDEGEVFLLNQNSLEIDQFAYDEAYHSPFLNILDGVSLERLSFSSHSNDPNNWFSASATENFATPGYENSQVIRINTSNQKLRVEPMTFAPEIPGANNFTTMTYSFETPGNLIDLKIISSNGLLIKHLVKNTLVGAEGFFKWDGSNDSGQKARVGYYMVLCKVISTNGEVDIITNKVAIGR</sequence>
<feature type="domain" description="LTD" evidence="3">
    <location>
        <begin position="1216"/>
        <end position="1339"/>
    </location>
</feature>
<feature type="chain" id="PRO_5009186022" description="LTD domain-containing protein" evidence="2">
    <location>
        <begin position="19"/>
        <end position="2028"/>
    </location>
</feature>
<protein>
    <recommendedName>
        <fullName evidence="3">LTD domain-containing protein</fullName>
    </recommendedName>
</protein>
<dbReference type="SUPFAM" id="SSF74853">
    <property type="entry name" value="Lamin A/C globular tail domain"/>
    <property type="match status" value="4"/>
</dbReference>
<evidence type="ECO:0000313" key="4">
    <source>
        <dbReference type="EMBL" id="OEK06842.1"/>
    </source>
</evidence>
<gene>
    <name evidence="4" type="ORF">BFP71_04065</name>
</gene>
<feature type="signal peptide" evidence="2">
    <location>
        <begin position="1"/>
        <end position="18"/>
    </location>
</feature>
<evidence type="ECO:0000256" key="1">
    <source>
        <dbReference type="ARBA" id="ARBA00022729"/>
    </source>
</evidence>
<dbReference type="Gene3D" id="2.60.120.260">
    <property type="entry name" value="Galactose-binding domain-like"/>
    <property type="match status" value="1"/>
</dbReference>
<dbReference type="Pfam" id="PF00932">
    <property type="entry name" value="LTD"/>
    <property type="match status" value="4"/>
</dbReference>
<organism evidence="4 5">
    <name type="scientific">Roseivirga misakiensis</name>
    <dbReference type="NCBI Taxonomy" id="1563681"/>
    <lineage>
        <taxon>Bacteria</taxon>
        <taxon>Pseudomonadati</taxon>
        <taxon>Bacteroidota</taxon>
        <taxon>Cytophagia</taxon>
        <taxon>Cytophagales</taxon>
        <taxon>Roseivirgaceae</taxon>
        <taxon>Roseivirga</taxon>
    </lineage>
</organism>
<proteinExistence type="predicted"/>
<dbReference type="Proteomes" id="UP000095552">
    <property type="component" value="Unassembled WGS sequence"/>
</dbReference>
<dbReference type="InterPro" id="IPR032812">
    <property type="entry name" value="SbsA_Ig"/>
</dbReference>
<dbReference type="PROSITE" id="PS51841">
    <property type="entry name" value="LTD"/>
    <property type="match status" value="2"/>
</dbReference>